<sequence length="285" mass="32365">MNLSTISRAIVLIIPILLVLNGCGRVVDPGKRGLRWRPLTEGLMKEPLRDGFYWRAPWNDVFEYDVRYQSFTEKVDVLTADDLSVTVQAAITMRPTAEEIYFLAQEVGHNWYQQLVRPQFLSAVRGVVAQYTMVTLPERSSEIGNKIEAVMVESLKGRHLDVYSVALSEIEFSKMVLHAIEQKQAKEQEKEQKEFELVIAERNAEIARIHAKGEGDSLRIRAEGEGESLRIRATGQSQAQEIITKTLTPDYLKFKLYESPNAKMIIVPDKLDVPIIVNPGADRPR</sequence>
<protein>
    <submittedName>
        <fullName evidence="3">Prohibitin family protein</fullName>
    </submittedName>
</protein>
<proteinExistence type="predicted"/>
<dbReference type="Gene3D" id="3.30.479.30">
    <property type="entry name" value="Band 7 domain"/>
    <property type="match status" value="1"/>
</dbReference>
<reference evidence="3 4" key="1">
    <citation type="submission" date="2021-02" db="EMBL/GenBank/DDBJ databases">
        <authorList>
            <person name="Han P."/>
        </authorList>
    </citation>
    <scope>NUCLEOTIDE SEQUENCE [LARGE SCALE GENOMIC DNA]</scope>
    <source>
        <strain evidence="3">Candidatus Nitrospira sp. ZN2</strain>
    </source>
</reference>
<dbReference type="InterPro" id="IPR000163">
    <property type="entry name" value="Prohibitin"/>
</dbReference>
<comment type="subcellular location">
    <subcellularLocation>
        <location evidence="1">Membrane</location>
        <topology evidence="1">Single-pass membrane protein</topology>
    </subcellularLocation>
</comment>
<dbReference type="EMBL" id="CAJNBJ010000005">
    <property type="protein sequence ID" value="CAE6740467.1"/>
    <property type="molecule type" value="Genomic_DNA"/>
</dbReference>
<dbReference type="RefSeq" id="WP_213042005.1">
    <property type="nucleotide sequence ID" value="NZ_CAJNBJ010000005.1"/>
</dbReference>
<comment type="caution">
    <text evidence="3">The sequence shown here is derived from an EMBL/GenBank/DDBJ whole genome shotgun (WGS) entry which is preliminary data.</text>
</comment>
<evidence type="ECO:0000256" key="1">
    <source>
        <dbReference type="ARBA" id="ARBA00004167"/>
    </source>
</evidence>
<name>A0ABM8R9E7_9BACT</name>
<organism evidence="3 4">
    <name type="scientific">Nitrospira defluvii</name>
    <dbReference type="NCBI Taxonomy" id="330214"/>
    <lineage>
        <taxon>Bacteria</taxon>
        <taxon>Pseudomonadati</taxon>
        <taxon>Nitrospirota</taxon>
        <taxon>Nitrospiria</taxon>
        <taxon>Nitrospirales</taxon>
        <taxon>Nitrospiraceae</taxon>
        <taxon>Nitrospira</taxon>
    </lineage>
</organism>
<dbReference type="Pfam" id="PF01145">
    <property type="entry name" value="Band_7"/>
    <property type="match status" value="1"/>
</dbReference>
<evidence type="ECO:0000259" key="2">
    <source>
        <dbReference type="Pfam" id="PF01145"/>
    </source>
</evidence>
<evidence type="ECO:0000313" key="4">
    <source>
        <dbReference type="Proteomes" id="UP000675880"/>
    </source>
</evidence>
<keyword evidence="4" id="KW-1185">Reference proteome</keyword>
<dbReference type="CDD" id="cd03401">
    <property type="entry name" value="SPFH_prohibitin"/>
    <property type="match status" value="1"/>
</dbReference>
<dbReference type="PANTHER" id="PTHR23222:SF0">
    <property type="entry name" value="PROHIBITIN 1"/>
    <property type="match status" value="1"/>
</dbReference>
<feature type="domain" description="Band 7" evidence="2">
    <location>
        <begin position="26"/>
        <end position="194"/>
    </location>
</feature>
<evidence type="ECO:0000313" key="3">
    <source>
        <dbReference type="EMBL" id="CAE6740467.1"/>
    </source>
</evidence>
<dbReference type="InterPro" id="IPR001107">
    <property type="entry name" value="Band_7"/>
</dbReference>
<accession>A0ABM8R9E7</accession>
<gene>
    <name evidence="3" type="ORF">NSPZN2_130065</name>
</gene>
<dbReference type="PANTHER" id="PTHR23222">
    <property type="entry name" value="PROHIBITIN"/>
    <property type="match status" value="1"/>
</dbReference>
<dbReference type="SUPFAM" id="SSF117892">
    <property type="entry name" value="Band 7/SPFH domain"/>
    <property type="match status" value="1"/>
</dbReference>
<dbReference type="Proteomes" id="UP000675880">
    <property type="component" value="Unassembled WGS sequence"/>
</dbReference>
<dbReference type="InterPro" id="IPR036013">
    <property type="entry name" value="Band_7/SPFH_dom_sf"/>
</dbReference>